<evidence type="ECO:0000256" key="1">
    <source>
        <dbReference type="ARBA" id="ARBA00001231"/>
    </source>
</evidence>
<dbReference type="AlphaFoldDB" id="A0A147BIA0"/>
<dbReference type="EMBL" id="GEGO01005212">
    <property type="protein sequence ID" value="JAR90192.1"/>
    <property type="molecule type" value="Transcribed_RNA"/>
</dbReference>
<evidence type="ECO:0000256" key="2">
    <source>
        <dbReference type="ARBA" id="ARBA00006285"/>
    </source>
</evidence>
<evidence type="ECO:0000256" key="3">
    <source>
        <dbReference type="ARBA" id="ARBA00012663"/>
    </source>
</evidence>
<dbReference type="Pfam" id="PF00728">
    <property type="entry name" value="Glyco_hydro_20"/>
    <property type="match status" value="1"/>
</dbReference>
<name>A0A147BIA0_IXORI</name>
<dbReference type="GO" id="GO:0005975">
    <property type="term" value="P:carbohydrate metabolic process"/>
    <property type="evidence" value="ECO:0007669"/>
    <property type="project" value="InterPro"/>
</dbReference>
<comment type="similarity">
    <text evidence="2">Belongs to the glycosyl hydrolase 20 family.</text>
</comment>
<reference evidence="6" key="1">
    <citation type="journal article" date="2018" name="PLoS Negl. Trop. Dis.">
        <title>Sialome diversity of ticks revealed by RNAseq of single tick salivary glands.</title>
        <authorList>
            <person name="Perner J."/>
            <person name="Kropackova S."/>
            <person name="Kopacek P."/>
            <person name="Ribeiro J.M."/>
        </authorList>
    </citation>
    <scope>NUCLEOTIDE SEQUENCE</scope>
    <source>
        <strain evidence="6">Siblings of single egg batch collected in Ceske Budejovice</strain>
        <tissue evidence="6">Salivary glands</tissue>
    </source>
</reference>
<dbReference type="PANTHER" id="PTHR21040:SF8">
    <property type="entry name" value="BCDNA.GH04120"/>
    <property type="match status" value="1"/>
</dbReference>
<accession>A0A147BIA0</accession>
<dbReference type="CDD" id="cd06565">
    <property type="entry name" value="GH20_GcnA-like"/>
    <property type="match status" value="1"/>
</dbReference>
<evidence type="ECO:0000256" key="4">
    <source>
        <dbReference type="ARBA" id="ARBA00022801"/>
    </source>
</evidence>
<evidence type="ECO:0000313" key="6">
    <source>
        <dbReference type="EMBL" id="JAR90192.1"/>
    </source>
</evidence>
<dbReference type="PANTHER" id="PTHR21040">
    <property type="entry name" value="BCDNA.GH04120"/>
    <property type="match status" value="1"/>
</dbReference>
<dbReference type="SUPFAM" id="SSF51445">
    <property type="entry name" value="(Trans)glycosidases"/>
    <property type="match status" value="1"/>
</dbReference>
<dbReference type="InterPro" id="IPR038901">
    <property type="entry name" value="HEXDC-like"/>
</dbReference>
<dbReference type="Gene3D" id="3.20.20.80">
    <property type="entry name" value="Glycosidases"/>
    <property type="match status" value="1"/>
</dbReference>
<dbReference type="GO" id="GO:0004563">
    <property type="term" value="F:beta-N-acetylhexosaminidase activity"/>
    <property type="evidence" value="ECO:0007669"/>
    <property type="project" value="UniProtKB-EC"/>
</dbReference>
<evidence type="ECO:0000259" key="5">
    <source>
        <dbReference type="Pfam" id="PF00728"/>
    </source>
</evidence>
<sequence length="564" mass="63699">MPTPKTRVWKLLILCGAIGSLFFFYRATNSLSVQLSPVIKQVSIVSQPSPKAGQMPGQTLEDSRSALATTPGISRIERLQDKIRLTPVPLKQVLVHFDLKGAPPRADFYDAAFPLLRKLGATGVLMEYEDMFPYWGALKALSAKNAYNRSELAHILSVAHKNKLKVVPLVQTFGHLEFALKLHEFIELRELSDSPQALCPSLNSSLGLVKAMLDQVLGLHPETEYVHIGCDEVYSLGRCPRCEERLQLPGTSRDTLFLDHVESVAQHVVRAGVRPIMWDDMLRGMEPDSVRRWNASQLVDLMVWSYTPNISKDLDAKIWDKYSQFGGVWVASAFKGATGAKQLLPDIGYHLKNHHSWLRALEDHRQSWPLRGIALTGWQRYDHFATLCELFPASIPSLAANLVYLQRGRLDTPELHSIKALLGCNRPIPVFGHMDTHFLFCRFPGAKVLTGVQQLTGLLRQKQIMEKNSNYVGWLDSYNIRHLFGSPDHVRDATRNLSELLGTANHLQRFLGDALSEVYDSYTVAEWMGIFLEPVLRQLNLLDQQTQDLLNINTWPRRPLATTK</sequence>
<dbReference type="InterPro" id="IPR015883">
    <property type="entry name" value="Glyco_hydro_20_cat"/>
</dbReference>
<proteinExistence type="inferred from homology"/>
<feature type="domain" description="Glycoside hydrolase family 20 catalytic" evidence="5">
    <location>
        <begin position="114"/>
        <end position="296"/>
    </location>
</feature>
<comment type="catalytic activity">
    <reaction evidence="1">
        <text>Hydrolysis of terminal non-reducing N-acetyl-D-hexosamine residues in N-acetyl-beta-D-hexosaminides.</text>
        <dbReference type="EC" id="3.2.1.52"/>
    </reaction>
</comment>
<organism evidence="6">
    <name type="scientific">Ixodes ricinus</name>
    <name type="common">Common tick</name>
    <name type="synonym">Acarus ricinus</name>
    <dbReference type="NCBI Taxonomy" id="34613"/>
    <lineage>
        <taxon>Eukaryota</taxon>
        <taxon>Metazoa</taxon>
        <taxon>Ecdysozoa</taxon>
        <taxon>Arthropoda</taxon>
        <taxon>Chelicerata</taxon>
        <taxon>Arachnida</taxon>
        <taxon>Acari</taxon>
        <taxon>Parasitiformes</taxon>
        <taxon>Ixodida</taxon>
        <taxon>Ixodoidea</taxon>
        <taxon>Ixodidae</taxon>
        <taxon>Ixodinae</taxon>
        <taxon>Ixodes</taxon>
    </lineage>
</organism>
<protein>
    <recommendedName>
        <fullName evidence="3">beta-N-acetylhexosaminidase</fullName>
        <ecNumber evidence="3">3.2.1.52</ecNumber>
    </recommendedName>
</protein>
<dbReference type="EC" id="3.2.1.52" evidence="3"/>
<keyword evidence="4" id="KW-0378">Hydrolase</keyword>
<dbReference type="InterPro" id="IPR017853">
    <property type="entry name" value="GH"/>
</dbReference>